<dbReference type="RefSeq" id="WP_155612954.1">
    <property type="nucleotide sequence ID" value="NZ_WNZW01000013.1"/>
</dbReference>
<reference evidence="1 2" key="1">
    <citation type="submission" date="2019-11" db="EMBL/GenBank/DDBJ databases">
        <title>Draft genome sequences of five Paenibacillus species of dairy origin.</title>
        <authorList>
            <person name="Olajide A.M."/>
            <person name="Chen S."/>
            <person name="Lapointe G."/>
        </authorList>
    </citation>
    <scope>NUCLEOTIDE SEQUENCE [LARGE SCALE GENOMIC DNA]</scope>
    <source>
        <strain evidence="1 2">12CR55</strain>
    </source>
</reference>
<dbReference type="EMBL" id="WNZW01000013">
    <property type="protein sequence ID" value="MUG47585.1"/>
    <property type="molecule type" value="Genomic_DNA"/>
</dbReference>
<gene>
    <name evidence="1" type="ORF">GNP95_21775</name>
</gene>
<dbReference type="OrthoDB" id="1653798at2"/>
<keyword evidence="1" id="KW-0489">Methyltransferase</keyword>
<organism evidence="1 2">
    <name type="scientific">Paenibacillus woosongensis</name>
    <dbReference type="NCBI Taxonomy" id="307580"/>
    <lineage>
        <taxon>Bacteria</taxon>
        <taxon>Bacillati</taxon>
        <taxon>Bacillota</taxon>
        <taxon>Bacilli</taxon>
        <taxon>Bacillales</taxon>
        <taxon>Paenibacillaceae</taxon>
        <taxon>Paenibacillus</taxon>
    </lineage>
</organism>
<dbReference type="PANTHER" id="PTHR36112:SF1">
    <property type="entry name" value="RIBOSOMAL RNA SMALL SUBUNIT METHYLTRANSFERASE J"/>
    <property type="match status" value="1"/>
</dbReference>
<sequence>MIITTREHNAPAAVERAATLAGKAGCRFAPRNRASMKRLTELYPGEDILVVLEGGARLHRPGERPMAFHPSMSFVRAKRLLKGEKDTMLEAAGVRPGDTIIDCTAGLGSDSIMFSLGAGPEGKVIAMEDSLPLWALLSEGLAYYESGLQPFDEALRRIEPRHGHHLGLLEQMPDKSADVVYFDPMFRDPVLESSSISPLRAFANNSCLEEAAIFEACRVARRTVILKEKIGSGEFERLGFRVSGRVRSKITYGVITL</sequence>
<dbReference type="Proteomes" id="UP000447876">
    <property type="component" value="Unassembled WGS sequence"/>
</dbReference>
<protein>
    <submittedName>
        <fullName evidence="1">SAM-dependent methyltransferase</fullName>
    </submittedName>
</protein>
<dbReference type="SUPFAM" id="SSF53335">
    <property type="entry name" value="S-adenosyl-L-methionine-dependent methyltransferases"/>
    <property type="match status" value="1"/>
</dbReference>
<proteinExistence type="predicted"/>
<name>A0A7X2Z4Y5_9BACL</name>
<dbReference type="InterPro" id="IPR007536">
    <property type="entry name" value="16SrRNA_methylTrfase_J"/>
</dbReference>
<dbReference type="GO" id="GO:0008990">
    <property type="term" value="F:rRNA (guanine-N2-)-methyltransferase activity"/>
    <property type="evidence" value="ECO:0007669"/>
    <property type="project" value="InterPro"/>
</dbReference>
<comment type="caution">
    <text evidence="1">The sequence shown here is derived from an EMBL/GenBank/DDBJ whole genome shotgun (WGS) entry which is preliminary data.</text>
</comment>
<dbReference type="AlphaFoldDB" id="A0A7X2Z4Y5"/>
<dbReference type="InterPro" id="IPR029063">
    <property type="entry name" value="SAM-dependent_MTases_sf"/>
</dbReference>
<dbReference type="Gene3D" id="3.40.50.150">
    <property type="entry name" value="Vaccinia Virus protein VP39"/>
    <property type="match status" value="1"/>
</dbReference>
<dbReference type="PANTHER" id="PTHR36112">
    <property type="entry name" value="RIBOSOMAL RNA SMALL SUBUNIT METHYLTRANSFERASE J"/>
    <property type="match status" value="1"/>
</dbReference>
<keyword evidence="1" id="KW-0808">Transferase</keyword>
<dbReference type="Pfam" id="PF04445">
    <property type="entry name" value="SAM_MT"/>
    <property type="match status" value="1"/>
</dbReference>
<evidence type="ECO:0000313" key="2">
    <source>
        <dbReference type="Proteomes" id="UP000447876"/>
    </source>
</evidence>
<accession>A0A7X2Z4Y5</accession>
<evidence type="ECO:0000313" key="1">
    <source>
        <dbReference type="EMBL" id="MUG47585.1"/>
    </source>
</evidence>